<accession>A0A1L9RT27</accession>
<dbReference type="AlphaFoldDB" id="A0A1L9RT27"/>
<gene>
    <name evidence="2" type="ORF">ASPWEDRAFT_167965</name>
</gene>
<dbReference type="PANTHER" id="PTHR21310:SF58">
    <property type="entry name" value="AMINOGLYCOSIDE PHOSPHOTRANSFERASE DOMAIN-CONTAINING PROTEIN"/>
    <property type="match status" value="1"/>
</dbReference>
<dbReference type="CDD" id="cd05120">
    <property type="entry name" value="APH_ChoK_like"/>
    <property type="match status" value="1"/>
</dbReference>
<dbReference type="InterPro" id="IPR051678">
    <property type="entry name" value="AGP_Transferase"/>
</dbReference>
<dbReference type="OrthoDB" id="4177236at2759"/>
<sequence length="246" mass="28194">MSKAEGDVLHSLARRKVTKIGDKVIKDGPNLRVHEAETLRFIAANTSIPVPNVHDVRWQDGRVTEIVMDFVPGKTLEDAWENMDSNQKACVTEELRGYMCELRQLKGSYIGALDRGPVIAGKYGPLVGGPFDTEQQFNEFLLGDIARSIPDLLRHYAKHALDNDHEIVFTHADFAPRNVLVDDQGHVTAIIDWEDSGWYPEYWEYVKAMRELNSVPDWPEYLSQILPPRYEKEYIGMTFLNFMLRT</sequence>
<dbReference type="Proteomes" id="UP000184383">
    <property type="component" value="Unassembled WGS sequence"/>
</dbReference>
<proteinExistence type="predicted"/>
<evidence type="ECO:0000313" key="2">
    <source>
        <dbReference type="EMBL" id="OJJ38033.1"/>
    </source>
</evidence>
<dbReference type="GeneID" id="63746073"/>
<dbReference type="VEuPathDB" id="FungiDB:ASPWEDRAFT_167965"/>
<protein>
    <recommendedName>
        <fullName evidence="1">Aminoglycoside phosphotransferase domain-containing protein</fullName>
    </recommendedName>
</protein>
<dbReference type="SUPFAM" id="SSF56112">
    <property type="entry name" value="Protein kinase-like (PK-like)"/>
    <property type="match status" value="1"/>
</dbReference>
<feature type="domain" description="Aminoglycoside phosphotransferase" evidence="1">
    <location>
        <begin position="34"/>
        <end position="223"/>
    </location>
</feature>
<dbReference type="PANTHER" id="PTHR21310">
    <property type="entry name" value="AMINOGLYCOSIDE PHOSPHOTRANSFERASE-RELATED-RELATED"/>
    <property type="match status" value="1"/>
</dbReference>
<keyword evidence="3" id="KW-1185">Reference proteome</keyword>
<dbReference type="EMBL" id="KV878210">
    <property type="protein sequence ID" value="OJJ38033.1"/>
    <property type="molecule type" value="Genomic_DNA"/>
</dbReference>
<dbReference type="InterPro" id="IPR002575">
    <property type="entry name" value="Aminoglycoside_PTrfase"/>
</dbReference>
<dbReference type="STRING" id="1073089.A0A1L9RT27"/>
<evidence type="ECO:0000313" key="3">
    <source>
        <dbReference type="Proteomes" id="UP000184383"/>
    </source>
</evidence>
<name>A0A1L9RT27_ASPWE</name>
<dbReference type="Gene3D" id="3.90.1200.10">
    <property type="match status" value="1"/>
</dbReference>
<reference evidence="3" key="1">
    <citation type="journal article" date="2017" name="Genome Biol.">
        <title>Comparative genomics reveals high biological diversity and specific adaptations in the industrially and medically important fungal genus Aspergillus.</title>
        <authorList>
            <person name="de Vries R.P."/>
            <person name="Riley R."/>
            <person name="Wiebenga A."/>
            <person name="Aguilar-Osorio G."/>
            <person name="Amillis S."/>
            <person name="Uchima C.A."/>
            <person name="Anderluh G."/>
            <person name="Asadollahi M."/>
            <person name="Askin M."/>
            <person name="Barry K."/>
            <person name="Battaglia E."/>
            <person name="Bayram O."/>
            <person name="Benocci T."/>
            <person name="Braus-Stromeyer S.A."/>
            <person name="Caldana C."/>
            <person name="Canovas D."/>
            <person name="Cerqueira G.C."/>
            <person name="Chen F."/>
            <person name="Chen W."/>
            <person name="Choi C."/>
            <person name="Clum A."/>
            <person name="Dos Santos R.A."/>
            <person name="Damasio A.R."/>
            <person name="Diallinas G."/>
            <person name="Emri T."/>
            <person name="Fekete E."/>
            <person name="Flipphi M."/>
            <person name="Freyberg S."/>
            <person name="Gallo A."/>
            <person name="Gournas C."/>
            <person name="Habgood R."/>
            <person name="Hainaut M."/>
            <person name="Harispe M.L."/>
            <person name="Henrissat B."/>
            <person name="Hilden K.S."/>
            <person name="Hope R."/>
            <person name="Hossain A."/>
            <person name="Karabika E."/>
            <person name="Karaffa L."/>
            <person name="Karanyi Z."/>
            <person name="Krasevec N."/>
            <person name="Kuo A."/>
            <person name="Kusch H."/>
            <person name="LaButti K."/>
            <person name="Lagendijk E.L."/>
            <person name="Lapidus A."/>
            <person name="Levasseur A."/>
            <person name="Lindquist E."/>
            <person name="Lipzen A."/>
            <person name="Logrieco A.F."/>
            <person name="MacCabe A."/>
            <person name="Maekelae M.R."/>
            <person name="Malavazi I."/>
            <person name="Melin P."/>
            <person name="Meyer V."/>
            <person name="Mielnichuk N."/>
            <person name="Miskei M."/>
            <person name="Molnar A.P."/>
            <person name="Mule G."/>
            <person name="Ngan C.Y."/>
            <person name="Orejas M."/>
            <person name="Orosz E."/>
            <person name="Ouedraogo J.P."/>
            <person name="Overkamp K.M."/>
            <person name="Park H.-S."/>
            <person name="Perrone G."/>
            <person name="Piumi F."/>
            <person name="Punt P.J."/>
            <person name="Ram A.F."/>
            <person name="Ramon A."/>
            <person name="Rauscher S."/>
            <person name="Record E."/>
            <person name="Riano-Pachon D.M."/>
            <person name="Robert V."/>
            <person name="Roehrig J."/>
            <person name="Ruller R."/>
            <person name="Salamov A."/>
            <person name="Salih N.S."/>
            <person name="Samson R.A."/>
            <person name="Sandor E."/>
            <person name="Sanguinetti M."/>
            <person name="Schuetze T."/>
            <person name="Sepcic K."/>
            <person name="Shelest E."/>
            <person name="Sherlock G."/>
            <person name="Sophianopoulou V."/>
            <person name="Squina F.M."/>
            <person name="Sun H."/>
            <person name="Susca A."/>
            <person name="Todd R.B."/>
            <person name="Tsang A."/>
            <person name="Unkles S.E."/>
            <person name="van de Wiele N."/>
            <person name="van Rossen-Uffink D."/>
            <person name="Oliveira J.V."/>
            <person name="Vesth T.C."/>
            <person name="Visser J."/>
            <person name="Yu J.-H."/>
            <person name="Zhou M."/>
            <person name="Andersen M.R."/>
            <person name="Archer D.B."/>
            <person name="Baker S.E."/>
            <person name="Benoit I."/>
            <person name="Brakhage A.A."/>
            <person name="Braus G.H."/>
            <person name="Fischer R."/>
            <person name="Frisvad J.C."/>
            <person name="Goldman G.H."/>
            <person name="Houbraken J."/>
            <person name="Oakley B."/>
            <person name="Pocsi I."/>
            <person name="Scazzocchio C."/>
            <person name="Seiboth B."/>
            <person name="vanKuyk P.A."/>
            <person name="Wortman J."/>
            <person name="Dyer P.S."/>
            <person name="Grigoriev I.V."/>
        </authorList>
    </citation>
    <scope>NUCLEOTIDE SEQUENCE [LARGE SCALE GENOMIC DNA]</scope>
    <source>
        <strain evidence="3">DTO 134E9</strain>
    </source>
</reference>
<evidence type="ECO:0000259" key="1">
    <source>
        <dbReference type="Pfam" id="PF01636"/>
    </source>
</evidence>
<organism evidence="2 3">
    <name type="scientific">Aspergillus wentii DTO 134E9</name>
    <dbReference type="NCBI Taxonomy" id="1073089"/>
    <lineage>
        <taxon>Eukaryota</taxon>
        <taxon>Fungi</taxon>
        <taxon>Dikarya</taxon>
        <taxon>Ascomycota</taxon>
        <taxon>Pezizomycotina</taxon>
        <taxon>Eurotiomycetes</taxon>
        <taxon>Eurotiomycetidae</taxon>
        <taxon>Eurotiales</taxon>
        <taxon>Aspergillaceae</taxon>
        <taxon>Aspergillus</taxon>
        <taxon>Aspergillus subgen. Cremei</taxon>
    </lineage>
</organism>
<dbReference type="RefSeq" id="XP_040691709.1">
    <property type="nucleotide sequence ID" value="XM_040830225.1"/>
</dbReference>
<dbReference type="InterPro" id="IPR011009">
    <property type="entry name" value="Kinase-like_dom_sf"/>
</dbReference>
<dbReference type="Pfam" id="PF01636">
    <property type="entry name" value="APH"/>
    <property type="match status" value="1"/>
</dbReference>